<evidence type="ECO:0000313" key="9">
    <source>
        <dbReference type="EMBL" id="CAB4720752.1"/>
    </source>
</evidence>
<dbReference type="GO" id="GO:0051536">
    <property type="term" value="F:iron-sulfur cluster binding"/>
    <property type="evidence" value="ECO:0007669"/>
    <property type="project" value="UniProtKB-KW"/>
</dbReference>
<sequence length="386" mass="40265">MSIYLDHAATVPMVDEAVQALTAQMRIVGNASSLHSDGRAVRKAVEDARMSLADVVGCEPSEIIFTGTGTEADNLAIKGFYWKAVAANPTRTTILSSAIEHHAVKDPIEWLVDHEGATSVEIPVLRNGVIDIDFVRDYIAANKSAIALISVMHSNNEIGSLQPIREIVDIAGDIPVHTDAVQSLGKVDFNFAALGATAATISSHKVGGPLGVAALILKRGLDITPVTHGGGQERDVRSGTFNAPSIVAFAAAARAALSNRDSQSSRIAALRDSAAARILQAIPDATINGVAGLPGILNISFPGTESEALLLLLDSEGISASAGSACSAGVSRPSHVLLALGRTEEEAMSSLRFSLGSTTTQAEIDRLVEILPSVVQRARAAFSVKK</sequence>
<dbReference type="SUPFAM" id="SSF53383">
    <property type="entry name" value="PLP-dependent transferases"/>
    <property type="match status" value="1"/>
</dbReference>
<dbReference type="AlphaFoldDB" id="A0A6J6RCA3"/>
<comment type="cofactor">
    <cofactor evidence="1">
        <name>pyridoxal 5'-phosphate</name>
        <dbReference type="ChEBI" id="CHEBI:597326"/>
    </cofactor>
</comment>
<dbReference type="PIRSF" id="PIRSF005572">
    <property type="entry name" value="NifS"/>
    <property type="match status" value="1"/>
</dbReference>
<dbReference type="Gene3D" id="3.40.640.10">
    <property type="entry name" value="Type I PLP-dependent aspartate aminotransferase-like (Major domain)"/>
    <property type="match status" value="1"/>
</dbReference>
<dbReference type="InterPro" id="IPR016454">
    <property type="entry name" value="Cysteine_dSase"/>
</dbReference>
<dbReference type="InterPro" id="IPR015422">
    <property type="entry name" value="PyrdxlP-dep_Trfase_small"/>
</dbReference>
<evidence type="ECO:0000256" key="3">
    <source>
        <dbReference type="ARBA" id="ARBA00022679"/>
    </source>
</evidence>
<dbReference type="InterPro" id="IPR015424">
    <property type="entry name" value="PyrdxlP-dep_Trfase"/>
</dbReference>
<protein>
    <submittedName>
        <fullName evidence="9">Unannotated protein</fullName>
    </submittedName>
</protein>
<dbReference type="InterPro" id="IPR000192">
    <property type="entry name" value="Aminotrans_V_dom"/>
</dbReference>
<organism evidence="9">
    <name type="scientific">freshwater metagenome</name>
    <dbReference type="NCBI Taxonomy" id="449393"/>
    <lineage>
        <taxon>unclassified sequences</taxon>
        <taxon>metagenomes</taxon>
        <taxon>ecological metagenomes</taxon>
    </lineage>
</organism>
<keyword evidence="6" id="KW-0408">Iron</keyword>
<dbReference type="Gene3D" id="1.10.260.50">
    <property type="match status" value="1"/>
</dbReference>
<dbReference type="Gene3D" id="3.90.1150.10">
    <property type="entry name" value="Aspartate Aminotransferase, domain 1"/>
    <property type="match status" value="1"/>
</dbReference>
<keyword evidence="4" id="KW-0479">Metal-binding</keyword>
<comment type="similarity">
    <text evidence="2">Belongs to the class-V pyridoxal-phosphate-dependent aminotransferase family. NifS/IscS subfamily.</text>
</comment>
<dbReference type="PANTHER" id="PTHR11601">
    <property type="entry name" value="CYSTEINE DESULFURYLASE FAMILY MEMBER"/>
    <property type="match status" value="1"/>
</dbReference>
<feature type="domain" description="Aminotransferase class V" evidence="8">
    <location>
        <begin position="3"/>
        <end position="367"/>
    </location>
</feature>
<dbReference type="GO" id="GO:0016740">
    <property type="term" value="F:transferase activity"/>
    <property type="evidence" value="ECO:0007669"/>
    <property type="project" value="UniProtKB-KW"/>
</dbReference>
<reference evidence="9" key="1">
    <citation type="submission" date="2020-05" db="EMBL/GenBank/DDBJ databases">
        <authorList>
            <person name="Chiriac C."/>
            <person name="Salcher M."/>
            <person name="Ghai R."/>
            <person name="Kavagutti S V."/>
        </authorList>
    </citation>
    <scope>NUCLEOTIDE SEQUENCE</scope>
</reference>
<keyword evidence="5" id="KW-0663">Pyridoxal phosphate</keyword>
<gene>
    <name evidence="9" type="ORF">UFOPK2689_00529</name>
</gene>
<dbReference type="GO" id="GO:0046872">
    <property type="term" value="F:metal ion binding"/>
    <property type="evidence" value="ECO:0007669"/>
    <property type="project" value="UniProtKB-KW"/>
</dbReference>
<keyword evidence="7" id="KW-0411">Iron-sulfur</keyword>
<evidence type="ECO:0000259" key="8">
    <source>
        <dbReference type="Pfam" id="PF00266"/>
    </source>
</evidence>
<evidence type="ECO:0000256" key="4">
    <source>
        <dbReference type="ARBA" id="ARBA00022723"/>
    </source>
</evidence>
<dbReference type="Pfam" id="PF00266">
    <property type="entry name" value="Aminotran_5"/>
    <property type="match status" value="1"/>
</dbReference>
<evidence type="ECO:0000256" key="5">
    <source>
        <dbReference type="ARBA" id="ARBA00022898"/>
    </source>
</evidence>
<accession>A0A6J6RCA3</accession>
<name>A0A6J6RCA3_9ZZZZ</name>
<proteinExistence type="inferred from homology"/>
<evidence type="ECO:0000256" key="2">
    <source>
        <dbReference type="ARBA" id="ARBA00006490"/>
    </source>
</evidence>
<evidence type="ECO:0000256" key="6">
    <source>
        <dbReference type="ARBA" id="ARBA00023004"/>
    </source>
</evidence>
<dbReference type="PANTHER" id="PTHR11601:SF34">
    <property type="entry name" value="CYSTEINE DESULFURASE"/>
    <property type="match status" value="1"/>
</dbReference>
<dbReference type="InterPro" id="IPR015421">
    <property type="entry name" value="PyrdxlP-dep_Trfase_major"/>
</dbReference>
<keyword evidence="3" id="KW-0808">Transferase</keyword>
<dbReference type="EMBL" id="CAEZYL010000022">
    <property type="protein sequence ID" value="CAB4720752.1"/>
    <property type="molecule type" value="Genomic_DNA"/>
</dbReference>
<evidence type="ECO:0000256" key="1">
    <source>
        <dbReference type="ARBA" id="ARBA00001933"/>
    </source>
</evidence>
<evidence type="ECO:0000256" key="7">
    <source>
        <dbReference type="ARBA" id="ARBA00023014"/>
    </source>
</evidence>